<keyword evidence="11" id="KW-1185">Reference proteome</keyword>
<feature type="compositionally biased region" description="Gly residues" evidence="7">
    <location>
        <begin position="692"/>
        <end position="701"/>
    </location>
</feature>
<feature type="domain" description="Bicarbonate transporter-like transmembrane" evidence="9">
    <location>
        <begin position="133"/>
        <end position="293"/>
    </location>
</feature>
<gene>
    <name evidence="10" type="ORF">C8A00DRAFT_41496</name>
</gene>
<dbReference type="GO" id="GO:0005774">
    <property type="term" value="C:vacuolar membrane"/>
    <property type="evidence" value="ECO:0007669"/>
    <property type="project" value="UniProtKB-SubCell"/>
</dbReference>
<evidence type="ECO:0000256" key="7">
    <source>
        <dbReference type="SAM" id="MobiDB-lite"/>
    </source>
</evidence>
<comment type="subcellular location">
    <subcellularLocation>
        <location evidence="1">Vacuole membrane</location>
        <topology evidence="1">Multi-pass membrane protein</topology>
    </subcellularLocation>
</comment>
<keyword evidence="5 8" id="KW-1133">Transmembrane helix</keyword>
<feature type="transmembrane region" description="Helical" evidence="8">
    <location>
        <begin position="195"/>
        <end position="221"/>
    </location>
</feature>
<dbReference type="GO" id="GO:0006820">
    <property type="term" value="P:monoatomic anion transport"/>
    <property type="evidence" value="ECO:0007669"/>
    <property type="project" value="InterPro"/>
</dbReference>
<sequence length="736" mass="79242">MASTAEKSTGPGPGPGPGDGLSLPTTNDPHQPNPGTGSPTNTTGLRIRDWVRSPGSGESRHHHHPSHDNPTGGGGGGGQPAGSGSGSGSGIRSAAPGGPTDHHHHHHHHRTTTTTTTTTTRQPKHDPWWKIHLFRGMVNDVRKRAPYYLSDWTDAWNYRVVPATVYMFFANILPALAFSLDMFNKTGMHYGVNEVLLSSVLGAVVFSVLACQPLVIVGVTGPITVFNYTVYDIMMPTGTNYLAFMCWIGIWALIFHWILAVTNSCNWLRYVTRFPCDIFGFYVAFIYLQKGVQILETLGDDESFYLSVVVALLVFAIAYICGELGRSSLFRHPVRVFLKDYGTPLTVVFFTGFVHMGKMKQVSLETLPTGIAFMPTLPERGWFVHFWDIPVADIFIAIPFAVLLTILFWFDHNVSSLIAQGTEFPLKKPAGFHWDIFLLGLTTGVAGLLGLPFPNGLIPQAPFHTESLCVTEVVVSSSSPSSSSPSPNNDNEKSGGASGGPFTFRAAYVVEQRVSNLAQGLLTLVAMTGPLLTVLHLVPQGVLAGLFFIMGFQALEANGITVKLLFLLRDRALTPAGHPLARRRGAVWGFVVVELVGFGATFAITQTVAAVGFPVFIFLLIPLRAMVLPRWLSEEELALLDEPTASPFTMESVGGTFGGGGRSGGGDVFLDASPGEESGEETDRSRRRKEGAGGGGGGLGGRADDGRSEEELAELGESRSGGVRRRLSTVHREGSA</sequence>
<reference evidence="10" key="1">
    <citation type="journal article" date="2023" name="Mol. Phylogenet. Evol.">
        <title>Genome-scale phylogeny and comparative genomics of the fungal order Sordariales.</title>
        <authorList>
            <person name="Hensen N."/>
            <person name="Bonometti L."/>
            <person name="Westerberg I."/>
            <person name="Brannstrom I.O."/>
            <person name="Guillou S."/>
            <person name="Cros-Aarteil S."/>
            <person name="Calhoun S."/>
            <person name="Haridas S."/>
            <person name="Kuo A."/>
            <person name="Mondo S."/>
            <person name="Pangilinan J."/>
            <person name="Riley R."/>
            <person name="LaButti K."/>
            <person name="Andreopoulos B."/>
            <person name="Lipzen A."/>
            <person name="Chen C."/>
            <person name="Yan M."/>
            <person name="Daum C."/>
            <person name="Ng V."/>
            <person name="Clum A."/>
            <person name="Steindorff A."/>
            <person name="Ohm R.A."/>
            <person name="Martin F."/>
            <person name="Silar P."/>
            <person name="Natvig D.O."/>
            <person name="Lalanne C."/>
            <person name="Gautier V."/>
            <person name="Ament-Velasquez S.L."/>
            <person name="Kruys A."/>
            <person name="Hutchinson M.I."/>
            <person name="Powell A.J."/>
            <person name="Barry K."/>
            <person name="Miller A.N."/>
            <person name="Grigoriev I.V."/>
            <person name="Debuchy R."/>
            <person name="Gladieux P."/>
            <person name="Hiltunen Thoren M."/>
            <person name="Johannesson H."/>
        </authorList>
    </citation>
    <scope>NUCLEOTIDE SEQUENCE</scope>
    <source>
        <strain evidence="10">CBS 538.74</strain>
    </source>
</reference>
<dbReference type="Pfam" id="PF00955">
    <property type="entry name" value="HCO3_cotransp"/>
    <property type="match status" value="3"/>
</dbReference>
<organism evidence="10 11">
    <name type="scientific">Chaetomidium leptoderma</name>
    <dbReference type="NCBI Taxonomy" id="669021"/>
    <lineage>
        <taxon>Eukaryota</taxon>
        <taxon>Fungi</taxon>
        <taxon>Dikarya</taxon>
        <taxon>Ascomycota</taxon>
        <taxon>Pezizomycotina</taxon>
        <taxon>Sordariomycetes</taxon>
        <taxon>Sordariomycetidae</taxon>
        <taxon>Sordariales</taxon>
        <taxon>Chaetomiaceae</taxon>
        <taxon>Chaetomidium</taxon>
    </lineage>
</organism>
<dbReference type="Proteomes" id="UP001302745">
    <property type="component" value="Unassembled WGS sequence"/>
</dbReference>
<feature type="transmembrane region" description="Helical" evidence="8">
    <location>
        <begin position="521"/>
        <end position="538"/>
    </location>
</feature>
<evidence type="ECO:0000256" key="2">
    <source>
        <dbReference type="ARBA" id="ARBA00010993"/>
    </source>
</evidence>
<accession>A0AAN6VQI7</accession>
<dbReference type="GO" id="GO:0005452">
    <property type="term" value="F:solute:inorganic anion antiporter activity"/>
    <property type="evidence" value="ECO:0007669"/>
    <property type="project" value="InterPro"/>
</dbReference>
<feature type="transmembrane region" description="Helical" evidence="8">
    <location>
        <begin position="544"/>
        <end position="566"/>
    </location>
</feature>
<dbReference type="InterPro" id="IPR003020">
    <property type="entry name" value="HCO3_transpt_euk"/>
</dbReference>
<dbReference type="GO" id="GO:0080139">
    <property type="term" value="F:borate efflux transmembrane transporter activity"/>
    <property type="evidence" value="ECO:0007669"/>
    <property type="project" value="TreeGrafter"/>
</dbReference>
<evidence type="ECO:0000259" key="9">
    <source>
        <dbReference type="Pfam" id="PF00955"/>
    </source>
</evidence>
<evidence type="ECO:0000256" key="5">
    <source>
        <dbReference type="ARBA" id="ARBA00022989"/>
    </source>
</evidence>
<comment type="similarity">
    <text evidence="2">Belongs to the anion exchanger (TC 2.A.31) family.</text>
</comment>
<keyword evidence="4 8" id="KW-0812">Transmembrane</keyword>
<evidence type="ECO:0000313" key="11">
    <source>
        <dbReference type="Proteomes" id="UP001302745"/>
    </source>
</evidence>
<evidence type="ECO:0000256" key="8">
    <source>
        <dbReference type="SAM" id="Phobius"/>
    </source>
</evidence>
<dbReference type="PANTHER" id="PTHR11453:SF82">
    <property type="entry name" value="BORON TRANSPORTER 1"/>
    <property type="match status" value="1"/>
</dbReference>
<feature type="transmembrane region" description="Helical" evidence="8">
    <location>
        <begin position="304"/>
        <end position="322"/>
    </location>
</feature>
<evidence type="ECO:0000256" key="6">
    <source>
        <dbReference type="ARBA" id="ARBA00023136"/>
    </source>
</evidence>
<dbReference type="Gene3D" id="1.10.287.570">
    <property type="entry name" value="Helical hairpin bin"/>
    <property type="match status" value="1"/>
</dbReference>
<evidence type="ECO:0000256" key="3">
    <source>
        <dbReference type="ARBA" id="ARBA00022554"/>
    </source>
</evidence>
<feature type="compositionally biased region" description="Low complexity" evidence="7">
    <location>
        <begin position="90"/>
        <end position="99"/>
    </location>
</feature>
<feature type="compositionally biased region" description="Basic residues" evidence="7">
    <location>
        <begin position="102"/>
        <end position="111"/>
    </location>
</feature>
<name>A0AAN6VQI7_9PEZI</name>
<feature type="transmembrane region" description="Helical" evidence="8">
    <location>
        <begin position="586"/>
        <end position="604"/>
    </location>
</feature>
<evidence type="ECO:0000256" key="1">
    <source>
        <dbReference type="ARBA" id="ARBA00004128"/>
    </source>
</evidence>
<proteinExistence type="inferred from homology"/>
<dbReference type="GO" id="GO:0005886">
    <property type="term" value="C:plasma membrane"/>
    <property type="evidence" value="ECO:0007669"/>
    <property type="project" value="TreeGrafter"/>
</dbReference>
<keyword evidence="3" id="KW-0926">Vacuole</keyword>
<evidence type="ECO:0000256" key="4">
    <source>
        <dbReference type="ARBA" id="ARBA00022692"/>
    </source>
</evidence>
<feature type="domain" description="Bicarbonate transporter-like transmembrane" evidence="9">
    <location>
        <begin position="302"/>
        <end position="472"/>
    </location>
</feature>
<feature type="transmembrane region" description="Helical" evidence="8">
    <location>
        <begin position="163"/>
        <end position="183"/>
    </location>
</feature>
<feature type="transmembrane region" description="Helical" evidence="8">
    <location>
        <begin position="389"/>
        <end position="410"/>
    </location>
</feature>
<feature type="region of interest" description="Disordered" evidence="7">
    <location>
        <begin position="650"/>
        <end position="736"/>
    </location>
</feature>
<dbReference type="InterPro" id="IPR011531">
    <property type="entry name" value="HCO3_transpt-like_TM_dom"/>
</dbReference>
<evidence type="ECO:0000313" key="10">
    <source>
        <dbReference type="EMBL" id="KAK4155943.1"/>
    </source>
</evidence>
<reference evidence="10" key="2">
    <citation type="submission" date="2023-05" db="EMBL/GenBank/DDBJ databases">
        <authorList>
            <consortium name="Lawrence Berkeley National Laboratory"/>
            <person name="Steindorff A."/>
            <person name="Hensen N."/>
            <person name="Bonometti L."/>
            <person name="Westerberg I."/>
            <person name="Brannstrom I.O."/>
            <person name="Guillou S."/>
            <person name="Cros-Aarteil S."/>
            <person name="Calhoun S."/>
            <person name="Haridas S."/>
            <person name="Kuo A."/>
            <person name="Mondo S."/>
            <person name="Pangilinan J."/>
            <person name="Riley R."/>
            <person name="Labutti K."/>
            <person name="Andreopoulos B."/>
            <person name="Lipzen A."/>
            <person name="Chen C."/>
            <person name="Yanf M."/>
            <person name="Daum C."/>
            <person name="Ng V."/>
            <person name="Clum A."/>
            <person name="Ohm R."/>
            <person name="Martin F."/>
            <person name="Silar P."/>
            <person name="Natvig D."/>
            <person name="Lalanne C."/>
            <person name="Gautier V."/>
            <person name="Ament-Velasquez S.L."/>
            <person name="Kruys A."/>
            <person name="Hutchinson M.I."/>
            <person name="Powell A.J."/>
            <person name="Barry K."/>
            <person name="Miller A.N."/>
            <person name="Grigoriev I.V."/>
            <person name="Debuchy R."/>
            <person name="Gladieux P."/>
            <person name="Thoren M.H."/>
            <person name="Johannesson H."/>
        </authorList>
    </citation>
    <scope>NUCLEOTIDE SEQUENCE</scope>
    <source>
        <strain evidence="10">CBS 538.74</strain>
    </source>
</reference>
<dbReference type="AlphaFoldDB" id="A0AAN6VQI7"/>
<dbReference type="GO" id="GO:0000324">
    <property type="term" value="C:fungal-type vacuole"/>
    <property type="evidence" value="ECO:0007669"/>
    <property type="project" value="TreeGrafter"/>
</dbReference>
<feature type="transmembrane region" description="Helical" evidence="8">
    <location>
        <begin position="430"/>
        <end position="451"/>
    </location>
</feature>
<feature type="compositionally biased region" description="Low complexity" evidence="7">
    <location>
        <begin position="33"/>
        <end position="44"/>
    </location>
</feature>
<dbReference type="FunFam" id="1.10.287.570:FF:000003">
    <property type="entry name" value="Anion exchange family protein"/>
    <property type="match status" value="1"/>
</dbReference>
<dbReference type="GO" id="GO:0050801">
    <property type="term" value="P:monoatomic ion homeostasis"/>
    <property type="evidence" value="ECO:0007669"/>
    <property type="project" value="TreeGrafter"/>
</dbReference>
<feature type="compositionally biased region" description="Gly residues" evidence="7">
    <location>
        <begin position="655"/>
        <end position="667"/>
    </location>
</feature>
<feature type="compositionally biased region" description="Low complexity" evidence="7">
    <location>
        <begin position="112"/>
        <end position="121"/>
    </location>
</feature>
<feature type="transmembrane region" description="Helical" evidence="8">
    <location>
        <begin position="241"/>
        <end position="262"/>
    </location>
</feature>
<dbReference type="PANTHER" id="PTHR11453">
    <property type="entry name" value="ANION EXCHANGE PROTEIN"/>
    <property type="match status" value="1"/>
</dbReference>
<dbReference type="EMBL" id="MU856877">
    <property type="protein sequence ID" value="KAK4155943.1"/>
    <property type="molecule type" value="Genomic_DNA"/>
</dbReference>
<comment type="caution">
    <text evidence="10">The sequence shown here is derived from an EMBL/GenBank/DDBJ whole genome shotgun (WGS) entry which is preliminary data.</text>
</comment>
<feature type="domain" description="Bicarbonate transporter-like transmembrane" evidence="9">
    <location>
        <begin position="507"/>
        <end position="643"/>
    </location>
</feature>
<feature type="compositionally biased region" description="Gly residues" evidence="7">
    <location>
        <begin position="71"/>
        <end position="89"/>
    </location>
</feature>
<protein>
    <submittedName>
        <fullName evidence="10">HCO3 transporter family-domain-containing protein</fullName>
    </submittedName>
</protein>
<keyword evidence="6 8" id="KW-0472">Membrane</keyword>
<feature type="transmembrane region" description="Helical" evidence="8">
    <location>
        <begin position="274"/>
        <end position="292"/>
    </location>
</feature>
<feature type="region of interest" description="Disordered" evidence="7">
    <location>
        <begin position="1"/>
        <end position="123"/>
    </location>
</feature>